<evidence type="ECO:0000313" key="2">
    <source>
        <dbReference type="Proteomes" id="UP000309997"/>
    </source>
</evidence>
<reference evidence="1 2" key="1">
    <citation type="journal article" date="2024" name="Plant Biotechnol. J.">
        <title>Genome and CRISPR/Cas9 system of a widespread forest tree (Populus alba) in the world.</title>
        <authorList>
            <person name="Liu Y.J."/>
            <person name="Jiang P.F."/>
            <person name="Han X.M."/>
            <person name="Li X.Y."/>
            <person name="Wang H.M."/>
            <person name="Wang Y.J."/>
            <person name="Wang X.X."/>
            <person name="Zeng Q.Y."/>
        </authorList>
    </citation>
    <scope>NUCLEOTIDE SEQUENCE [LARGE SCALE GENOMIC DNA]</scope>
    <source>
        <strain evidence="2">cv. PAL-ZL1</strain>
    </source>
</reference>
<comment type="caution">
    <text evidence="1">The sequence shown here is derived from an EMBL/GenBank/DDBJ whole genome shotgun (WGS) entry which is preliminary data.</text>
</comment>
<organism evidence="1 2">
    <name type="scientific">Populus alba</name>
    <name type="common">White poplar</name>
    <dbReference type="NCBI Taxonomy" id="43335"/>
    <lineage>
        <taxon>Eukaryota</taxon>
        <taxon>Viridiplantae</taxon>
        <taxon>Streptophyta</taxon>
        <taxon>Embryophyta</taxon>
        <taxon>Tracheophyta</taxon>
        <taxon>Spermatophyta</taxon>
        <taxon>Magnoliopsida</taxon>
        <taxon>eudicotyledons</taxon>
        <taxon>Gunneridae</taxon>
        <taxon>Pentapetalae</taxon>
        <taxon>rosids</taxon>
        <taxon>fabids</taxon>
        <taxon>Malpighiales</taxon>
        <taxon>Salicaceae</taxon>
        <taxon>Saliceae</taxon>
        <taxon>Populus</taxon>
    </lineage>
</organism>
<dbReference type="EMBL" id="RCHU02000005">
    <property type="protein sequence ID" value="KAL3592723.1"/>
    <property type="molecule type" value="Genomic_DNA"/>
</dbReference>
<dbReference type="Proteomes" id="UP000309997">
    <property type="component" value="Unassembled WGS sequence"/>
</dbReference>
<protein>
    <submittedName>
        <fullName evidence="1">Uncharacterized protein</fullName>
    </submittedName>
</protein>
<proteinExistence type="predicted"/>
<gene>
    <name evidence="1" type="ORF">D5086_011363</name>
</gene>
<accession>A0ACC4CCB1</accession>
<evidence type="ECO:0000313" key="1">
    <source>
        <dbReference type="EMBL" id="KAL3592723.1"/>
    </source>
</evidence>
<keyword evidence="2" id="KW-1185">Reference proteome</keyword>
<name>A0ACC4CCB1_POPAL</name>
<sequence>MAVRRMEVVLAISLIATLWAGAMAQSSCTSVIISMSPCLNYITGNSSTPSSSCCTQLANVVKSQPQCLCEVVNGGASSLGITVNQTQALALPSACNVQTPSISRCNASSPTDSPAGTTNSPSAEAIGEIASALVLVLNVRNVSADTDLRPCKPKQVIEWSPLYSLHVLDFFSFHFLFSFFSHHGDIENFIAILFDDGDGYLKNEFSLLSGSFCIAVNRIEKNQRCIARVPFYFHPKLELVSRSWRAVVRSPELFKARQEVGSAEDLLCVCAFDPENLWQLYDPHRDLWITLPVLPSKIRHLAHFGVVSSAGKLFVLGGGSDAVDPLTGDQDGSFATNEVWSYDPVLRQWAARASMLVPRAMFACGTLNGKIVVAGGFTSCRKSISQAEMYDPEKDVWIPIPDLHRTHNSTCSGVVIGGKLHVLHRGLSTVQVLDNVGSGWTVEDYGWLQGPMAVIHDALYVMSHGLIFKQEGKTRKVVVSASEFRKRIGFAMMGLGDDIYVIGGVIGPDRWNWDIRPMSDVDILTVGGDRPPWRQATPMTRKIKMEDTQPEGGENNRDVEVAPALISVHPTQDSVAVAVGSDLRVFDLRGNCGVTLVDETGEAFHKDSIRAIRYGAKGKLFVSAGDDKLVKVWSTDSWRCIASVCSEKRVSAVAISNDGLYVCFADKFGVVWVVDLHGLDGNETLVNKKAAPLLAHYCSIITSLEFSPDGWFIVTADRDFKIRVTVFPKKPLDGAHEIQSFCLGHTEFVSCLAFLVTVDYPQGFLVSGSGDSTVRLWDVNSGTLLDTCEVGSKAGIVDYNGSEVSCSTVTDLCTIPGSNVVAVAIQSFQGILLVSCDLSSQTFGAVKVVSNMGDSFIPTSLGCSSSAELLWTITGVSKLHGSDHNSLACVRVLSGFKKTIPDAAGPELTVLDDNEVPGAEKLLEKLQGSLTVEEEVFLAAAEAVKKSMCNLLIKKQYTTEKREFRKRGRNDKKTKQ</sequence>